<evidence type="ECO:0000256" key="8">
    <source>
        <dbReference type="ARBA" id="ARBA00022878"/>
    </source>
</evidence>
<dbReference type="AlphaFoldDB" id="A0A232LZJ5"/>
<protein>
    <recommendedName>
        <fullName evidence="3 13">Fumarylacetoacetase</fullName>
        <ecNumber evidence="3 13">3.7.1.2</ecNumber>
    </recommendedName>
    <alternativeName>
        <fullName evidence="13">Fumarylacetoacetate hydrolase</fullName>
    </alternativeName>
</protein>
<evidence type="ECO:0000256" key="7">
    <source>
        <dbReference type="ARBA" id="ARBA00022842"/>
    </source>
</evidence>
<comment type="cofactor">
    <cofactor evidence="13">
        <name>Mg(2+)</name>
        <dbReference type="ChEBI" id="CHEBI:18420"/>
    </cofactor>
    <cofactor evidence="13">
        <name>Ca(2+)</name>
        <dbReference type="ChEBI" id="CHEBI:29108"/>
    </cofactor>
</comment>
<keyword evidence="7 12" id="KW-0460">Magnesium</keyword>
<organism evidence="16 17">
    <name type="scientific">Elaphomyces granulatus</name>
    <dbReference type="NCBI Taxonomy" id="519963"/>
    <lineage>
        <taxon>Eukaryota</taxon>
        <taxon>Fungi</taxon>
        <taxon>Dikarya</taxon>
        <taxon>Ascomycota</taxon>
        <taxon>Pezizomycotina</taxon>
        <taxon>Eurotiomycetes</taxon>
        <taxon>Eurotiomycetidae</taxon>
        <taxon>Eurotiales</taxon>
        <taxon>Elaphomycetaceae</taxon>
        <taxon>Elaphomyces</taxon>
    </lineage>
</organism>
<keyword evidence="17" id="KW-1185">Reference proteome</keyword>
<feature type="domain" description="Fumarylacetoacetase N-terminal" evidence="15">
    <location>
        <begin position="13"/>
        <end position="108"/>
    </location>
</feature>
<feature type="binding site" evidence="11">
    <location>
        <position position="365"/>
    </location>
    <ligand>
        <name>substrate</name>
    </ligand>
</feature>
<dbReference type="GO" id="GO:0004334">
    <property type="term" value="F:fumarylacetoacetase activity"/>
    <property type="evidence" value="ECO:0007669"/>
    <property type="project" value="UniProtKB-UniRule"/>
</dbReference>
<evidence type="ECO:0000259" key="15">
    <source>
        <dbReference type="Pfam" id="PF09298"/>
    </source>
</evidence>
<name>A0A232LZJ5_9EURO</name>
<evidence type="ECO:0000256" key="3">
    <source>
        <dbReference type="ARBA" id="ARBA00012094"/>
    </source>
</evidence>
<dbReference type="InterPro" id="IPR011234">
    <property type="entry name" value="Fumarylacetoacetase-like_C"/>
</dbReference>
<evidence type="ECO:0000313" key="16">
    <source>
        <dbReference type="EMBL" id="OXV09590.1"/>
    </source>
</evidence>
<evidence type="ECO:0000256" key="9">
    <source>
        <dbReference type="ARBA" id="ARBA00023232"/>
    </source>
</evidence>
<dbReference type="Proteomes" id="UP000243515">
    <property type="component" value="Unassembled WGS sequence"/>
</dbReference>
<gene>
    <name evidence="16" type="ORF">Egran_02649</name>
</gene>
<feature type="active site" description="Proton acceptor" evidence="10">
    <location>
        <position position="147"/>
    </location>
</feature>
<evidence type="ECO:0000256" key="4">
    <source>
        <dbReference type="ARBA" id="ARBA00022723"/>
    </source>
</evidence>
<evidence type="ECO:0000256" key="1">
    <source>
        <dbReference type="ARBA" id="ARBA00004782"/>
    </source>
</evidence>
<keyword evidence="8 13" id="KW-0828">Tyrosine catabolism</keyword>
<evidence type="ECO:0000256" key="13">
    <source>
        <dbReference type="RuleBase" id="RU366008"/>
    </source>
</evidence>
<comment type="pathway">
    <text evidence="1 13">Amino-acid degradation; L-phenylalanine degradation; acetoacetate and fumarate from L-phenylalanine: step 6/6.</text>
</comment>
<evidence type="ECO:0000259" key="14">
    <source>
        <dbReference type="Pfam" id="PF01557"/>
    </source>
</evidence>
<feature type="binding site" evidence="11">
    <location>
        <position position="257"/>
    </location>
    <ligand>
        <name>substrate</name>
    </ligand>
</feature>
<evidence type="ECO:0000256" key="11">
    <source>
        <dbReference type="PIRSR" id="PIRSR605959-2"/>
    </source>
</evidence>
<dbReference type="EC" id="3.7.1.2" evidence="3 13"/>
<dbReference type="Gene3D" id="3.90.850.10">
    <property type="entry name" value="Fumarylacetoacetase-like, C-terminal domain"/>
    <property type="match status" value="1"/>
</dbReference>
<feature type="binding site" evidence="12">
    <location>
        <position position="274"/>
    </location>
    <ligand>
        <name>Mg(2+)</name>
        <dbReference type="ChEBI" id="CHEBI:18420"/>
    </ligand>
</feature>
<dbReference type="EMBL" id="NPHW01003434">
    <property type="protein sequence ID" value="OXV09590.1"/>
    <property type="molecule type" value="Genomic_DNA"/>
</dbReference>
<keyword evidence="9 13" id="KW-0585">Phenylalanine catabolism</keyword>
<dbReference type="GO" id="GO:0006572">
    <property type="term" value="P:L-tyrosine catabolic process"/>
    <property type="evidence" value="ECO:0007669"/>
    <property type="project" value="UniProtKB-UniRule"/>
</dbReference>
<feature type="binding site" evidence="12">
    <location>
        <position position="250"/>
    </location>
    <ligand>
        <name>Ca(2+)</name>
        <dbReference type="ChEBI" id="CHEBI:29108"/>
    </ligand>
</feature>
<dbReference type="PANTHER" id="PTHR43069:SF5">
    <property type="entry name" value="FUMARYLACETOACETASE"/>
    <property type="match status" value="1"/>
</dbReference>
<feature type="binding site" evidence="12">
    <location>
        <position position="270"/>
    </location>
    <ligand>
        <name>Mg(2+)</name>
        <dbReference type="ChEBI" id="CHEBI:18420"/>
    </ligand>
</feature>
<dbReference type="Pfam" id="PF01557">
    <property type="entry name" value="FAA_hydrolase"/>
    <property type="match status" value="1"/>
</dbReference>
<keyword evidence="6 12" id="KW-0106">Calcium</keyword>
<evidence type="ECO:0000256" key="2">
    <source>
        <dbReference type="ARBA" id="ARBA00010211"/>
    </source>
</evidence>
<dbReference type="InterPro" id="IPR005959">
    <property type="entry name" value="Fumarylacetoacetase"/>
</dbReference>
<dbReference type="Pfam" id="PF09298">
    <property type="entry name" value="FAA_hydrolase_N"/>
    <property type="match status" value="1"/>
</dbReference>
<evidence type="ECO:0000313" key="17">
    <source>
        <dbReference type="Proteomes" id="UP000243515"/>
    </source>
</evidence>
<comment type="caution">
    <text evidence="16">The sequence shown here is derived from an EMBL/GenBank/DDBJ whole genome shotgun (WGS) entry which is preliminary data.</text>
</comment>
<evidence type="ECO:0000256" key="10">
    <source>
        <dbReference type="PIRSR" id="PIRSR605959-1"/>
    </source>
</evidence>
<dbReference type="GO" id="GO:1902000">
    <property type="term" value="P:homogentisate catabolic process"/>
    <property type="evidence" value="ECO:0007669"/>
    <property type="project" value="TreeGrafter"/>
</dbReference>
<dbReference type="SUPFAM" id="SSF56529">
    <property type="entry name" value="FAH"/>
    <property type="match status" value="1"/>
</dbReference>
<feature type="binding site" evidence="12">
    <location>
        <position position="140"/>
    </location>
    <ligand>
        <name>Ca(2+)</name>
        <dbReference type="ChEBI" id="CHEBI:29108"/>
    </ligand>
</feature>
<evidence type="ECO:0000256" key="5">
    <source>
        <dbReference type="ARBA" id="ARBA00022801"/>
    </source>
</evidence>
<evidence type="ECO:0000256" key="12">
    <source>
        <dbReference type="PIRSR" id="PIRSR605959-3"/>
    </source>
</evidence>
<dbReference type="InterPro" id="IPR036462">
    <property type="entry name" value="Fumarylacetoacetase_N_sf"/>
</dbReference>
<sequence>MTSPQYSHHFSINNLPFGVASSANHPEPQCVSRLENTVIFLADLQTAGVFVNVEGLPDGVFGKPTLNSFAALPKTVLRQFRSALQKRLLDLLPENSTEDLTAVEMHLPVSIGDFTGLLRLFLSFLVVSFDIRLTYRHHPDFSCSLHHITNAGRGIFDKDVVPATFANFPIGYTGRTSTVFISGTPIERPTGHYYDKSSSTNPKPVVFGPSKAMDYELEIGVVIGKPVPLHQRLNAKDADEHVFGLVLLNDWSARDIQSCEMVPLGPLNGKHFGTTISPWIVTLEALEPFKVPTPSSSVKLASHLDDPEGHQYRLEVQAELLTGSNIDIICSSKMEYFQWTYRHICAHQASTGCNLRTGDLLGTGTVSGPSEGTLACLLEATKNGREPLEVQGRKIGYLEDGDTIRITATAGGPSSGVGFGECQGQLRPAGSLF</sequence>
<dbReference type="InterPro" id="IPR036663">
    <property type="entry name" value="Fumarylacetoacetase_C_sf"/>
</dbReference>
<dbReference type="GO" id="GO:0046872">
    <property type="term" value="F:metal ion binding"/>
    <property type="evidence" value="ECO:0007669"/>
    <property type="project" value="UniProtKB-UniRule"/>
</dbReference>
<dbReference type="GO" id="GO:0006559">
    <property type="term" value="P:L-phenylalanine catabolic process"/>
    <property type="evidence" value="ECO:0007669"/>
    <property type="project" value="UniProtKB-UniRule"/>
</dbReference>
<keyword evidence="5 13" id="KW-0378">Hydrolase</keyword>
<evidence type="ECO:0000256" key="6">
    <source>
        <dbReference type="ARBA" id="ARBA00022837"/>
    </source>
</evidence>
<dbReference type="PANTHER" id="PTHR43069">
    <property type="entry name" value="FUMARYLACETOACETASE"/>
    <property type="match status" value="1"/>
</dbReference>
<comment type="similarity">
    <text evidence="2 13">Belongs to the FAH family.</text>
</comment>
<dbReference type="UniPathway" id="UPA00139">
    <property type="reaction ID" value="UER00341"/>
</dbReference>
<dbReference type="OrthoDB" id="9971669at2759"/>
<feature type="binding site" evidence="12">
    <location>
        <position position="218"/>
    </location>
    <ligand>
        <name>Ca(2+)</name>
        <dbReference type="ChEBI" id="CHEBI:29108"/>
    </ligand>
</feature>
<feature type="domain" description="Fumarylacetoacetase-like C-terminal" evidence="14">
    <location>
        <begin position="141"/>
        <end position="417"/>
    </location>
</feature>
<feature type="binding site" evidence="12">
    <location>
        <position position="216"/>
    </location>
    <ligand>
        <name>Ca(2+)</name>
        <dbReference type="ChEBI" id="CHEBI:29108"/>
    </ligand>
</feature>
<feature type="binding site" evidence="12">
    <location>
        <position position="250"/>
    </location>
    <ligand>
        <name>Mg(2+)</name>
        <dbReference type="ChEBI" id="CHEBI:18420"/>
    </ligand>
</feature>
<keyword evidence="4 12" id="KW-0479">Metal-binding</keyword>
<comment type="catalytic activity">
    <reaction evidence="13">
        <text>4-fumarylacetoacetate + H2O = acetoacetate + fumarate + H(+)</text>
        <dbReference type="Rhea" id="RHEA:10244"/>
        <dbReference type="ChEBI" id="CHEBI:13705"/>
        <dbReference type="ChEBI" id="CHEBI:15377"/>
        <dbReference type="ChEBI" id="CHEBI:15378"/>
        <dbReference type="ChEBI" id="CHEBI:18034"/>
        <dbReference type="ChEBI" id="CHEBI:29806"/>
        <dbReference type="EC" id="3.7.1.2"/>
    </reaction>
</comment>
<dbReference type="InterPro" id="IPR015377">
    <property type="entry name" value="Fumarylacetoacetase_N"/>
</dbReference>
<dbReference type="SUPFAM" id="SSF63433">
    <property type="entry name" value="Fumarylacetoacetate hydrolase, FAH, N-terminal domain"/>
    <property type="match status" value="1"/>
</dbReference>
<accession>A0A232LZJ5</accession>
<dbReference type="Gene3D" id="2.30.30.230">
    <property type="entry name" value="Fumarylacetoacetase, N-terminal domain"/>
    <property type="match status" value="1"/>
</dbReference>
<proteinExistence type="inferred from homology"/>
<reference evidence="16 17" key="1">
    <citation type="journal article" date="2015" name="Environ. Microbiol.">
        <title>Metagenome sequence of Elaphomyces granulatus from sporocarp tissue reveals Ascomycota ectomycorrhizal fingerprints of genome expansion and a Proteobacteria-rich microbiome.</title>
        <authorList>
            <person name="Quandt C.A."/>
            <person name="Kohler A."/>
            <person name="Hesse C.N."/>
            <person name="Sharpton T.J."/>
            <person name="Martin F."/>
            <person name="Spatafora J.W."/>
        </authorList>
    </citation>
    <scope>NUCLEOTIDE SEQUENCE [LARGE SCALE GENOMIC DNA]</scope>
    <source>
        <strain evidence="16 17">OSC145934</strain>
    </source>
</reference>